<evidence type="ECO:0000256" key="1">
    <source>
        <dbReference type="ARBA" id="ARBA00010348"/>
    </source>
</evidence>
<evidence type="ECO:0000259" key="3">
    <source>
        <dbReference type="PROSITE" id="PS50815"/>
    </source>
</evidence>
<dbReference type="InterPro" id="IPR036570">
    <property type="entry name" value="HORMA_dom_sf"/>
</dbReference>
<evidence type="ECO:0000313" key="4">
    <source>
        <dbReference type="EMBL" id="KAK4211561.1"/>
    </source>
</evidence>
<organism evidence="4 5">
    <name type="scientific">Rhypophila decipiens</name>
    <dbReference type="NCBI Taxonomy" id="261697"/>
    <lineage>
        <taxon>Eukaryota</taxon>
        <taxon>Fungi</taxon>
        <taxon>Dikarya</taxon>
        <taxon>Ascomycota</taxon>
        <taxon>Pezizomycotina</taxon>
        <taxon>Sordariomycetes</taxon>
        <taxon>Sordariomycetidae</taxon>
        <taxon>Sordariales</taxon>
        <taxon>Naviculisporaceae</taxon>
        <taxon>Rhypophila</taxon>
    </lineage>
</organism>
<protein>
    <submittedName>
        <fullName evidence="4">DNA-binding protein</fullName>
    </submittedName>
</protein>
<evidence type="ECO:0000313" key="5">
    <source>
        <dbReference type="Proteomes" id="UP001301769"/>
    </source>
</evidence>
<feature type="compositionally biased region" description="Basic and acidic residues" evidence="2">
    <location>
        <begin position="194"/>
        <end position="203"/>
    </location>
</feature>
<dbReference type="PANTHER" id="PTHR11842:SF10">
    <property type="entry name" value="MITOTIC SPINDLE ASSEMBLY CHECKPOINT PROTEIN MAD2B"/>
    <property type="match status" value="1"/>
</dbReference>
<feature type="compositionally biased region" description="Low complexity" evidence="2">
    <location>
        <begin position="137"/>
        <end position="154"/>
    </location>
</feature>
<feature type="region of interest" description="Disordered" evidence="2">
    <location>
        <begin position="194"/>
        <end position="219"/>
    </location>
</feature>
<evidence type="ECO:0000256" key="2">
    <source>
        <dbReference type="SAM" id="MobiDB-lite"/>
    </source>
</evidence>
<dbReference type="GO" id="GO:0003677">
    <property type="term" value="F:DNA binding"/>
    <property type="evidence" value="ECO:0007669"/>
    <property type="project" value="UniProtKB-KW"/>
</dbReference>
<dbReference type="PANTHER" id="PTHR11842">
    <property type="entry name" value="MITOTIC SPINDLE ASSEMBLY CHECKPOINT PROTEIN MAD2"/>
    <property type="match status" value="1"/>
</dbReference>
<reference evidence="4" key="1">
    <citation type="journal article" date="2023" name="Mol. Phylogenet. Evol.">
        <title>Genome-scale phylogeny and comparative genomics of the fungal order Sordariales.</title>
        <authorList>
            <person name="Hensen N."/>
            <person name="Bonometti L."/>
            <person name="Westerberg I."/>
            <person name="Brannstrom I.O."/>
            <person name="Guillou S."/>
            <person name="Cros-Aarteil S."/>
            <person name="Calhoun S."/>
            <person name="Haridas S."/>
            <person name="Kuo A."/>
            <person name="Mondo S."/>
            <person name="Pangilinan J."/>
            <person name="Riley R."/>
            <person name="LaButti K."/>
            <person name="Andreopoulos B."/>
            <person name="Lipzen A."/>
            <person name="Chen C."/>
            <person name="Yan M."/>
            <person name="Daum C."/>
            <person name="Ng V."/>
            <person name="Clum A."/>
            <person name="Steindorff A."/>
            <person name="Ohm R.A."/>
            <person name="Martin F."/>
            <person name="Silar P."/>
            <person name="Natvig D.O."/>
            <person name="Lalanne C."/>
            <person name="Gautier V."/>
            <person name="Ament-Velasquez S.L."/>
            <person name="Kruys A."/>
            <person name="Hutchinson M.I."/>
            <person name="Powell A.J."/>
            <person name="Barry K."/>
            <person name="Miller A.N."/>
            <person name="Grigoriev I.V."/>
            <person name="Debuchy R."/>
            <person name="Gladieux P."/>
            <person name="Hiltunen Thoren M."/>
            <person name="Johannesson H."/>
        </authorList>
    </citation>
    <scope>NUCLEOTIDE SEQUENCE</scope>
    <source>
        <strain evidence="4">PSN293</strain>
    </source>
</reference>
<dbReference type="InterPro" id="IPR045091">
    <property type="entry name" value="Mad2-like"/>
</dbReference>
<gene>
    <name evidence="4" type="ORF">QBC37DRAFT_426729</name>
</gene>
<dbReference type="PROSITE" id="PS50815">
    <property type="entry name" value="HORMA"/>
    <property type="match status" value="1"/>
</dbReference>
<feature type="compositionally biased region" description="Polar residues" evidence="2">
    <location>
        <begin position="103"/>
        <end position="113"/>
    </location>
</feature>
<keyword evidence="5" id="KW-1185">Reference proteome</keyword>
<feature type="domain" description="HORMA" evidence="3">
    <location>
        <begin position="18"/>
        <end position="311"/>
    </location>
</feature>
<proteinExistence type="inferred from homology"/>
<feature type="compositionally biased region" description="Acidic residues" evidence="2">
    <location>
        <begin position="118"/>
        <end position="131"/>
    </location>
</feature>
<accession>A0AAN6Y559</accession>
<sequence length="330" mass="36244">MPPPVPGQPTTTTVDEAHVLLTSFNSFLTVAVHNILFYRNIYPQDTFLTAKAFNLPVHQNRHPKVCSWINDAVSAVGEQIAGGNVARVAVVIHSPMHTIYPSFASSRSPAKGSNQNEKDDDNEDDDQDEDIPMTGDSSLQSQSQQYPFSSSDPLSSISPGSVLERWMFDVSRFPSWPGGAKAIKTFERVIRNEGKREESRDRPGSAFITSQQGGNVSWPDVDEQLRGALRRMTYAAEKMDPLPEGCTFTVAVELRDEGVAPIGYPQAWIPSQPNLQPESRHIATQGDDLGGAKTTPIRSVGAGPLYFECWLEEGKAKKVLSARATYEDPP</sequence>
<dbReference type="Proteomes" id="UP001301769">
    <property type="component" value="Unassembled WGS sequence"/>
</dbReference>
<feature type="region of interest" description="Disordered" evidence="2">
    <location>
        <begin position="102"/>
        <end position="154"/>
    </location>
</feature>
<dbReference type="SUPFAM" id="SSF56019">
    <property type="entry name" value="The spindle assembly checkpoint protein mad2"/>
    <property type="match status" value="1"/>
</dbReference>
<comment type="similarity">
    <text evidence="1">Belongs to the MAD2 family.</text>
</comment>
<comment type="caution">
    <text evidence="4">The sequence shown here is derived from an EMBL/GenBank/DDBJ whole genome shotgun (WGS) entry which is preliminary data.</text>
</comment>
<dbReference type="EMBL" id="MU858146">
    <property type="protein sequence ID" value="KAK4211561.1"/>
    <property type="molecule type" value="Genomic_DNA"/>
</dbReference>
<reference evidence="4" key="2">
    <citation type="submission" date="2023-05" db="EMBL/GenBank/DDBJ databases">
        <authorList>
            <consortium name="Lawrence Berkeley National Laboratory"/>
            <person name="Steindorff A."/>
            <person name="Hensen N."/>
            <person name="Bonometti L."/>
            <person name="Westerberg I."/>
            <person name="Brannstrom I.O."/>
            <person name="Guillou S."/>
            <person name="Cros-Aarteil S."/>
            <person name="Calhoun S."/>
            <person name="Haridas S."/>
            <person name="Kuo A."/>
            <person name="Mondo S."/>
            <person name="Pangilinan J."/>
            <person name="Riley R."/>
            <person name="Labutti K."/>
            <person name="Andreopoulos B."/>
            <person name="Lipzen A."/>
            <person name="Chen C."/>
            <person name="Yanf M."/>
            <person name="Daum C."/>
            <person name="Ng V."/>
            <person name="Clum A."/>
            <person name="Ohm R."/>
            <person name="Martin F."/>
            <person name="Silar P."/>
            <person name="Natvig D."/>
            <person name="Lalanne C."/>
            <person name="Gautier V."/>
            <person name="Ament-Velasquez S.L."/>
            <person name="Kruys A."/>
            <person name="Hutchinson M.I."/>
            <person name="Powell A.J."/>
            <person name="Barry K."/>
            <person name="Miller A.N."/>
            <person name="Grigoriev I.V."/>
            <person name="Debuchy R."/>
            <person name="Gladieux P."/>
            <person name="Thoren M.H."/>
            <person name="Johannesson H."/>
        </authorList>
    </citation>
    <scope>NUCLEOTIDE SEQUENCE</scope>
    <source>
        <strain evidence="4">PSN293</strain>
    </source>
</reference>
<dbReference type="AlphaFoldDB" id="A0AAN6Y559"/>
<name>A0AAN6Y559_9PEZI</name>
<dbReference type="GO" id="GO:0016035">
    <property type="term" value="C:zeta DNA polymerase complex"/>
    <property type="evidence" value="ECO:0007669"/>
    <property type="project" value="TreeGrafter"/>
</dbReference>
<dbReference type="InterPro" id="IPR003511">
    <property type="entry name" value="HORMA_dom"/>
</dbReference>
<keyword evidence="4" id="KW-0238">DNA-binding</keyword>
<dbReference type="Gene3D" id="3.30.900.10">
    <property type="entry name" value="HORMA domain"/>
    <property type="match status" value="1"/>
</dbReference>